<protein>
    <submittedName>
        <fullName evidence="4">Porin family protein</fullName>
    </submittedName>
</protein>
<evidence type="ECO:0000256" key="1">
    <source>
        <dbReference type="ARBA" id="ARBA00022729"/>
    </source>
</evidence>
<feature type="chain" id="PRO_5013642344" evidence="2">
    <location>
        <begin position="26"/>
        <end position="312"/>
    </location>
</feature>
<dbReference type="AlphaFoldDB" id="A0A2D2D399"/>
<sequence>MNFPGFRALLCCAALGVAAGGPARAADMPFFSPPEAAIDTEAELGTGWYLRGDVGYSNITSPQVIADIINSTARSGSISGSVGAGYQYNSWLRTELALDRSVIRPNATGTPFWCPYTARPLDTAARYDSSGVETAPSHPLGYAYDPNETCQARTTGNMSRITGLFNAYVDLGNWFGLTPYVGAGVGASYVRTSGGVNYYKTSDGSPYAADLSPTSGYPLAWYNIQNGNRENVNLPYAPQYWDRNLSKSSWKFAWALFAGASYDLSENFKIDIGYRYLNSGKYTGLAGFSGATPKSYDLISHEVRVGVRVTTD</sequence>
<proteinExistence type="predicted"/>
<dbReference type="InterPro" id="IPR027385">
    <property type="entry name" value="Beta-barrel_OMP"/>
</dbReference>
<dbReference type="SUPFAM" id="SSF56925">
    <property type="entry name" value="OMPA-like"/>
    <property type="match status" value="1"/>
</dbReference>
<dbReference type="Pfam" id="PF13505">
    <property type="entry name" value="OMP_b-brl"/>
    <property type="match status" value="1"/>
</dbReference>
<evidence type="ECO:0000313" key="4">
    <source>
        <dbReference type="EMBL" id="ATQ69339.1"/>
    </source>
</evidence>
<evidence type="ECO:0000259" key="3">
    <source>
        <dbReference type="Pfam" id="PF13505"/>
    </source>
</evidence>
<dbReference type="InterPro" id="IPR011250">
    <property type="entry name" value="OMP/PagP_B-barrel"/>
</dbReference>
<feature type="domain" description="Outer membrane protein beta-barrel" evidence="3">
    <location>
        <begin position="31"/>
        <end position="292"/>
    </location>
</feature>
<reference evidence="5" key="1">
    <citation type="submission" date="2017-10" db="EMBL/GenBank/DDBJ databases">
        <title>Completed PacBio SMRT sequence of Methylosinus trichosporium OB3b reveals presence of a third large plasmid.</title>
        <authorList>
            <person name="Charles T.C."/>
            <person name="Lynch M.D.J."/>
            <person name="Heil J.R."/>
            <person name="Cheng J."/>
        </authorList>
    </citation>
    <scope>NUCLEOTIDE SEQUENCE [LARGE SCALE GENOMIC DNA]</scope>
    <source>
        <strain evidence="5">OB3b</strain>
    </source>
</reference>
<keyword evidence="1 2" id="KW-0732">Signal</keyword>
<organism evidence="4 5">
    <name type="scientific">Methylosinus trichosporium (strain ATCC 35070 / NCIMB 11131 / UNIQEM 75 / OB3b)</name>
    <dbReference type="NCBI Taxonomy" id="595536"/>
    <lineage>
        <taxon>Bacteria</taxon>
        <taxon>Pseudomonadati</taxon>
        <taxon>Pseudomonadota</taxon>
        <taxon>Alphaproteobacteria</taxon>
        <taxon>Hyphomicrobiales</taxon>
        <taxon>Methylocystaceae</taxon>
        <taxon>Methylosinus</taxon>
    </lineage>
</organism>
<gene>
    <name evidence="4" type="ORF">CQW49_16705</name>
</gene>
<evidence type="ECO:0000313" key="5">
    <source>
        <dbReference type="Proteomes" id="UP000230709"/>
    </source>
</evidence>
<accession>A0A2D2D399</accession>
<dbReference type="Proteomes" id="UP000230709">
    <property type="component" value="Chromosome"/>
</dbReference>
<dbReference type="RefSeq" id="WP_003614358.1">
    <property type="nucleotide sequence ID" value="NZ_ADVE02000001.1"/>
</dbReference>
<name>A0A2D2D399_METT3</name>
<feature type="signal peptide" evidence="2">
    <location>
        <begin position="1"/>
        <end position="25"/>
    </location>
</feature>
<keyword evidence="5" id="KW-1185">Reference proteome</keyword>
<dbReference type="KEGG" id="mtw:CQW49_16705"/>
<evidence type="ECO:0000256" key="2">
    <source>
        <dbReference type="SAM" id="SignalP"/>
    </source>
</evidence>
<dbReference type="STRING" id="595536.GCA_000178815_01841"/>
<dbReference type="EMBL" id="CP023737">
    <property type="protein sequence ID" value="ATQ69339.1"/>
    <property type="molecule type" value="Genomic_DNA"/>
</dbReference>
<dbReference type="Gene3D" id="2.40.160.20">
    <property type="match status" value="1"/>
</dbReference>